<name>A0ABS7I3A4_9MICO</name>
<dbReference type="EMBL" id="JAEUAX010000010">
    <property type="protein sequence ID" value="MBW9111301.1"/>
    <property type="molecule type" value="Genomic_DNA"/>
</dbReference>
<comment type="caution">
    <text evidence="2">The sequence shown here is derived from an EMBL/GenBank/DDBJ whole genome shotgun (WGS) entry which is preliminary data.</text>
</comment>
<evidence type="ECO:0000313" key="2">
    <source>
        <dbReference type="EMBL" id="MBW9111301.1"/>
    </source>
</evidence>
<feature type="chain" id="PRO_5047488353" evidence="1">
    <location>
        <begin position="27"/>
        <end position="153"/>
    </location>
</feature>
<sequence length="153" mass="15520">MNKIRPILVTVVLAALAFSAPTAAHATSDSLQDRIDQVLEDYPGGTQTGSREISWNDGEIILTLAEGASLFAVGSCSTGSFCAYSGTSLSGARISFTNCTGTNSVAPLGSPVRSFANARSSGTVGAFNGGTVVDSTAAGTYKNTTATITRLGC</sequence>
<keyword evidence="3" id="KW-1185">Reference proteome</keyword>
<protein>
    <submittedName>
        <fullName evidence="2">Uncharacterized protein</fullName>
    </submittedName>
</protein>
<proteinExistence type="predicted"/>
<dbReference type="Proteomes" id="UP000777440">
    <property type="component" value="Unassembled WGS sequence"/>
</dbReference>
<reference evidence="2 3" key="1">
    <citation type="journal article" date="2021" name="MBio">
        <title>Poor Competitiveness of Bradyrhizobium in Pigeon Pea Root Colonization in Indian Soils.</title>
        <authorList>
            <person name="Chalasani D."/>
            <person name="Basu A."/>
            <person name="Pullabhotla S.V.S.R.N."/>
            <person name="Jorrin B."/>
            <person name="Neal A.L."/>
            <person name="Poole P.S."/>
            <person name="Podile A.R."/>
            <person name="Tkacz A."/>
        </authorList>
    </citation>
    <scope>NUCLEOTIDE SEQUENCE [LARGE SCALE GENOMIC DNA]</scope>
    <source>
        <strain evidence="2 3">HU12</strain>
    </source>
</reference>
<evidence type="ECO:0000313" key="3">
    <source>
        <dbReference type="Proteomes" id="UP000777440"/>
    </source>
</evidence>
<gene>
    <name evidence="2" type="ORF">JNB61_16110</name>
</gene>
<dbReference type="RefSeq" id="WP_220340287.1">
    <property type="nucleotide sequence ID" value="NZ_JAEUAX010000010.1"/>
</dbReference>
<keyword evidence="1" id="KW-0732">Signal</keyword>
<organism evidence="2 3">
    <name type="scientific">Microbacterium ureisolvens</name>
    <dbReference type="NCBI Taxonomy" id="2781186"/>
    <lineage>
        <taxon>Bacteria</taxon>
        <taxon>Bacillati</taxon>
        <taxon>Actinomycetota</taxon>
        <taxon>Actinomycetes</taxon>
        <taxon>Micrococcales</taxon>
        <taxon>Microbacteriaceae</taxon>
        <taxon>Microbacterium</taxon>
    </lineage>
</organism>
<feature type="signal peptide" evidence="1">
    <location>
        <begin position="1"/>
        <end position="26"/>
    </location>
</feature>
<accession>A0ABS7I3A4</accession>
<evidence type="ECO:0000256" key="1">
    <source>
        <dbReference type="SAM" id="SignalP"/>
    </source>
</evidence>